<dbReference type="AlphaFoldDB" id="A0A9P8DHS2"/>
<evidence type="ECO:0000313" key="9">
    <source>
        <dbReference type="EMBL" id="KAG9502202.1"/>
    </source>
</evidence>
<dbReference type="EMBL" id="JAHBCI010000004">
    <property type="protein sequence ID" value="KAG9502202.1"/>
    <property type="molecule type" value="Genomic_DNA"/>
</dbReference>
<feature type="transmembrane region" description="Helical" evidence="8">
    <location>
        <begin position="36"/>
        <end position="57"/>
    </location>
</feature>
<dbReference type="KEGG" id="fmu:J7337_005027"/>
<name>A0A9P8DHS2_9HYPO</name>
<keyword evidence="3" id="KW-0349">Heme</keyword>
<keyword evidence="8" id="KW-1133">Transmembrane helix</keyword>
<dbReference type="RefSeq" id="XP_044681202.1">
    <property type="nucleotide sequence ID" value="XM_044822711.1"/>
</dbReference>
<dbReference type="GO" id="GO:0046872">
    <property type="term" value="F:metal ion binding"/>
    <property type="evidence" value="ECO:0007669"/>
    <property type="project" value="UniProtKB-KW"/>
</dbReference>
<reference evidence="9" key="1">
    <citation type="journal article" date="2021" name="Mol. Plant Microbe Interact.">
        <title>Telomere to telomere genome assembly of Fusarium musae F31, causal agent of crown rot disease of banana.</title>
        <authorList>
            <person name="Degradi L."/>
            <person name="Tava V."/>
            <person name="Kunova A."/>
            <person name="Cortesi P."/>
            <person name="Saracchi M."/>
            <person name="Pasquali M."/>
        </authorList>
    </citation>
    <scope>NUCLEOTIDE SEQUENCE</scope>
    <source>
        <strain evidence="9">F31</strain>
    </source>
</reference>
<protein>
    <submittedName>
        <fullName evidence="9">Uncharacterized protein</fullName>
    </submittedName>
</protein>
<sequence>MSNCLSQTSSSLERPLEPATHSANEMSILTMLTSYAGSQFLFFYIAIFVFTLLPWAIHFSRLGLREDSAIPLANPPNSLFGTGKTRRNFVKLSREILAKARSLFPNEPFRLITDWGEVLILPPEFADEIRNDPRLSFSKAAMQDNHAGIPGFETVALVGREDQLIQKVARKQLTKHLCEFFRQPVRTAH</sequence>
<evidence type="ECO:0000313" key="10">
    <source>
        <dbReference type="Proteomes" id="UP000827133"/>
    </source>
</evidence>
<comment type="cofactor">
    <cofactor evidence="1">
        <name>heme</name>
        <dbReference type="ChEBI" id="CHEBI:30413"/>
    </cofactor>
</comment>
<keyword evidence="6" id="KW-0408">Iron</keyword>
<evidence type="ECO:0000256" key="8">
    <source>
        <dbReference type="SAM" id="Phobius"/>
    </source>
</evidence>
<keyword evidence="4" id="KW-0479">Metal-binding</keyword>
<evidence type="ECO:0000256" key="2">
    <source>
        <dbReference type="ARBA" id="ARBA00010617"/>
    </source>
</evidence>
<keyword evidence="10" id="KW-1185">Reference proteome</keyword>
<evidence type="ECO:0000256" key="4">
    <source>
        <dbReference type="ARBA" id="ARBA00022723"/>
    </source>
</evidence>
<dbReference type="GO" id="GO:0004497">
    <property type="term" value="F:monooxygenase activity"/>
    <property type="evidence" value="ECO:0007669"/>
    <property type="project" value="UniProtKB-KW"/>
</dbReference>
<organism evidence="9 10">
    <name type="scientific">Fusarium musae</name>
    <dbReference type="NCBI Taxonomy" id="1042133"/>
    <lineage>
        <taxon>Eukaryota</taxon>
        <taxon>Fungi</taxon>
        <taxon>Dikarya</taxon>
        <taxon>Ascomycota</taxon>
        <taxon>Pezizomycotina</taxon>
        <taxon>Sordariomycetes</taxon>
        <taxon>Hypocreomycetidae</taxon>
        <taxon>Hypocreales</taxon>
        <taxon>Nectriaceae</taxon>
        <taxon>Fusarium</taxon>
    </lineage>
</organism>
<gene>
    <name evidence="9" type="ORF">J7337_005027</name>
</gene>
<keyword evidence="8" id="KW-0812">Transmembrane</keyword>
<comment type="caution">
    <text evidence="9">The sequence shown here is derived from an EMBL/GenBank/DDBJ whole genome shotgun (WGS) entry which is preliminary data.</text>
</comment>
<dbReference type="Proteomes" id="UP000827133">
    <property type="component" value="Unassembled WGS sequence"/>
</dbReference>
<proteinExistence type="inferred from homology"/>
<keyword evidence="5" id="KW-0560">Oxidoreductase</keyword>
<keyword evidence="8" id="KW-0472">Membrane</keyword>
<dbReference type="PANTHER" id="PTHR46206">
    <property type="entry name" value="CYTOCHROME P450"/>
    <property type="match status" value="1"/>
</dbReference>
<comment type="similarity">
    <text evidence="2">Belongs to the cytochrome P450 family.</text>
</comment>
<evidence type="ECO:0000256" key="6">
    <source>
        <dbReference type="ARBA" id="ARBA00023004"/>
    </source>
</evidence>
<evidence type="ECO:0000256" key="1">
    <source>
        <dbReference type="ARBA" id="ARBA00001971"/>
    </source>
</evidence>
<dbReference type="PANTHER" id="PTHR46206:SF2">
    <property type="entry name" value="CYTOCHROME P450 MONOOXYGENASE AUSG-RELATED"/>
    <property type="match status" value="1"/>
</dbReference>
<dbReference type="GeneID" id="68312883"/>
<evidence type="ECO:0000256" key="5">
    <source>
        <dbReference type="ARBA" id="ARBA00023002"/>
    </source>
</evidence>
<evidence type="ECO:0000256" key="3">
    <source>
        <dbReference type="ARBA" id="ARBA00022617"/>
    </source>
</evidence>
<evidence type="ECO:0000256" key="7">
    <source>
        <dbReference type="ARBA" id="ARBA00023033"/>
    </source>
</evidence>
<keyword evidence="7" id="KW-0503">Monooxygenase</keyword>
<accession>A0A9P8DHS2</accession>